<evidence type="ECO:0000259" key="2">
    <source>
        <dbReference type="Pfam" id="PF00582"/>
    </source>
</evidence>
<dbReference type="InterPro" id="IPR006016">
    <property type="entry name" value="UspA"/>
</dbReference>
<comment type="similarity">
    <text evidence="1">Belongs to the universal stress protein A family.</text>
</comment>
<dbReference type="PANTHER" id="PTHR46268:SF6">
    <property type="entry name" value="UNIVERSAL STRESS PROTEIN UP12"/>
    <property type="match status" value="1"/>
</dbReference>
<name>A0A8J3U8E9_9ACTN</name>
<evidence type="ECO:0000313" key="4">
    <source>
        <dbReference type="Proteomes" id="UP000650628"/>
    </source>
</evidence>
<evidence type="ECO:0000313" key="3">
    <source>
        <dbReference type="EMBL" id="GII34455.1"/>
    </source>
</evidence>
<protein>
    <recommendedName>
        <fullName evidence="2">UspA domain-containing protein</fullName>
    </recommendedName>
</protein>
<sequence>MIRMDEIFSATDLPQGREDEQEPGSYRLTARDHVFGLHQGERRPPCRSRLVLLPRNATRPARSGRFTGMLLGSVSTHVAGHVAAAVVVVRPGPMVVHAEIAVGFDGSAESEAALTYAFEEARLRGCRMRAVYALQLPVHVYTPGIVYDIDEVRRAQQDYALGKLAAWQVKYPEVKVAVDIVCAHLVTALVEASQKADLLVVGSRGHGAIGAVVLGSVSRAVLQQAHCDVVVWSRTTSRADEVGKL</sequence>
<reference evidence="3 4" key="1">
    <citation type="submission" date="2021-01" db="EMBL/GenBank/DDBJ databases">
        <title>Whole genome shotgun sequence of Planotetraspora mira NBRC 15435.</title>
        <authorList>
            <person name="Komaki H."/>
            <person name="Tamura T."/>
        </authorList>
    </citation>
    <scope>NUCLEOTIDE SEQUENCE [LARGE SCALE GENOMIC DNA]</scope>
    <source>
        <strain evidence="3 4">NBRC 15435</strain>
    </source>
</reference>
<dbReference type="Gene3D" id="3.40.50.12370">
    <property type="match status" value="1"/>
</dbReference>
<dbReference type="AlphaFoldDB" id="A0A8J3U8E9"/>
<dbReference type="InterPro" id="IPR006015">
    <property type="entry name" value="Universal_stress_UspA"/>
</dbReference>
<dbReference type="PANTHER" id="PTHR46268">
    <property type="entry name" value="STRESS RESPONSE PROTEIN NHAX"/>
    <property type="match status" value="1"/>
</dbReference>
<dbReference type="Pfam" id="PF00582">
    <property type="entry name" value="Usp"/>
    <property type="match status" value="1"/>
</dbReference>
<organism evidence="3 4">
    <name type="scientific">Planotetraspora mira</name>
    <dbReference type="NCBI Taxonomy" id="58121"/>
    <lineage>
        <taxon>Bacteria</taxon>
        <taxon>Bacillati</taxon>
        <taxon>Actinomycetota</taxon>
        <taxon>Actinomycetes</taxon>
        <taxon>Streptosporangiales</taxon>
        <taxon>Streptosporangiaceae</taxon>
        <taxon>Planotetraspora</taxon>
    </lineage>
</organism>
<dbReference type="PRINTS" id="PR01438">
    <property type="entry name" value="UNVRSLSTRESS"/>
</dbReference>
<comment type="caution">
    <text evidence="3">The sequence shown here is derived from an EMBL/GenBank/DDBJ whole genome shotgun (WGS) entry which is preliminary data.</text>
</comment>
<feature type="domain" description="UspA" evidence="2">
    <location>
        <begin position="100"/>
        <end position="231"/>
    </location>
</feature>
<dbReference type="SUPFAM" id="SSF52402">
    <property type="entry name" value="Adenine nucleotide alpha hydrolases-like"/>
    <property type="match status" value="1"/>
</dbReference>
<gene>
    <name evidence="3" type="ORF">Pmi06nite_78970</name>
</gene>
<accession>A0A8J3U8E9</accession>
<evidence type="ECO:0000256" key="1">
    <source>
        <dbReference type="ARBA" id="ARBA00008791"/>
    </source>
</evidence>
<keyword evidence="4" id="KW-1185">Reference proteome</keyword>
<proteinExistence type="inferred from homology"/>
<dbReference type="EMBL" id="BOOO01000051">
    <property type="protein sequence ID" value="GII34455.1"/>
    <property type="molecule type" value="Genomic_DNA"/>
</dbReference>
<dbReference type="Proteomes" id="UP000650628">
    <property type="component" value="Unassembled WGS sequence"/>
</dbReference>